<dbReference type="InterPro" id="IPR032710">
    <property type="entry name" value="NTF2-like_dom_sf"/>
</dbReference>
<feature type="chain" id="PRO_5016904821" evidence="1">
    <location>
        <begin position="24"/>
        <end position="335"/>
    </location>
</feature>
<dbReference type="Proteomes" id="UP000254476">
    <property type="component" value="Unassembled WGS sequence"/>
</dbReference>
<proteinExistence type="predicted"/>
<dbReference type="RefSeq" id="WP_058498071.1">
    <property type="nucleotide sequence ID" value="NZ_CAAAHW010000017.1"/>
</dbReference>
<organism evidence="3 5">
    <name type="scientific">Legionella gratiana</name>
    <dbReference type="NCBI Taxonomy" id="45066"/>
    <lineage>
        <taxon>Bacteria</taxon>
        <taxon>Pseudomonadati</taxon>
        <taxon>Pseudomonadota</taxon>
        <taxon>Gammaproteobacteria</taxon>
        <taxon>Legionellales</taxon>
        <taxon>Legionellaceae</taxon>
        <taxon>Legionella</taxon>
    </lineage>
</organism>
<dbReference type="SUPFAM" id="SSF54427">
    <property type="entry name" value="NTF2-like"/>
    <property type="match status" value="1"/>
</dbReference>
<dbReference type="Gene3D" id="3.10.450.50">
    <property type="match status" value="1"/>
</dbReference>
<dbReference type="EMBL" id="UGOB01000001">
    <property type="protein sequence ID" value="STX46177.1"/>
    <property type="molecule type" value="Genomic_DNA"/>
</dbReference>
<gene>
    <name evidence="2" type="ORF">Lgra_0873</name>
    <name evidence="3" type="ORF">NCTC12388_02936</name>
</gene>
<keyword evidence="4" id="KW-1185">Reference proteome</keyword>
<dbReference type="STRING" id="45066.Lgra_0873"/>
<evidence type="ECO:0000313" key="2">
    <source>
        <dbReference type="EMBL" id="KTD13581.1"/>
    </source>
</evidence>
<dbReference type="Proteomes" id="UP000054691">
    <property type="component" value="Unassembled WGS sequence"/>
</dbReference>
<evidence type="ECO:0000313" key="3">
    <source>
        <dbReference type="EMBL" id="STX46177.1"/>
    </source>
</evidence>
<feature type="signal peptide" evidence="1">
    <location>
        <begin position="1"/>
        <end position="23"/>
    </location>
</feature>
<keyword evidence="1" id="KW-0732">Signal</keyword>
<evidence type="ECO:0000256" key="1">
    <source>
        <dbReference type="SAM" id="SignalP"/>
    </source>
</evidence>
<sequence>MIKRTLALLLLFISTCLPQIAFTAEQVRKNIPHFNELNDPVFKQIIDIYQNKQGSEWVSAMSQLLDEDVVMLQWKGKQTMPIRGRQAIQTYLNHEVKEYSQLKKQVGRFMVAGGRVGGSQEPFDSVLILFYQASTSPLQQKPWVWAGCDVITIKHGKIVDWRVEEDTYMKLIKHPESIDIQHEYEIIDKYWHPTTTTNNLVGMAYILDLKRTVMPTVKRGQLLLERLTDNIEQSTWEPTGILYLKGKTAVKAMFFDGLLAILPDFYENVERVLVAGNAFIMMQNPSGTQTLSNGRNHRAWYNCDIYFFEGPNISALLFQRDTQMDIAEEKKGIHQ</sequence>
<dbReference type="EMBL" id="LNYE01000010">
    <property type="protein sequence ID" value="KTD13581.1"/>
    <property type="molecule type" value="Genomic_DNA"/>
</dbReference>
<dbReference type="OrthoDB" id="9905886at2"/>
<protein>
    <submittedName>
        <fullName evidence="2 3">SnoaL-like domain</fullName>
    </submittedName>
</protein>
<accession>A0A378JH38</accession>
<reference evidence="3 5" key="2">
    <citation type="submission" date="2018-06" db="EMBL/GenBank/DDBJ databases">
        <authorList>
            <consortium name="Pathogen Informatics"/>
            <person name="Doyle S."/>
        </authorList>
    </citation>
    <scope>NUCLEOTIDE SEQUENCE [LARGE SCALE GENOMIC DNA]</scope>
    <source>
        <strain evidence="3 5">NCTC12388</strain>
    </source>
</reference>
<evidence type="ECO:0000313" key="4">
    <source>
        <dbReference type="Proteomes" id="UP000054691"/>
    </source>
</evidence>
<reference evidence="2 4" key="1">
    <citation type="submission" date="2015-11" db="EMBL/GenBank/DDBJ databases">
        <title>Genomic analysis of 38 Legionella species identifies large and diverse effector repertoires.</title>
        <authorList>
            <person name="Burstein D."/>
            <person name="Amaro F."/>
            <person name="Zusman T."/>
            <person name="Lifshitz Z."/>
            <person name="Cohen O."/>
            <person name="Gilbert J.A."/>
            <person name="Pupko T."/>
            <person name="Shuman H.A."/>
            <person name="Segal G."/>
        </authorList>
    </citation>
    <scope>NUCLEOTIDE SEQUENCE [LARGE SCALE GENOMIC DNA]</scope>
    <source>
        <strain evidence="2 4">Lyon 8420412</strain>
    </source>
</reference>
<dbReference type="AlphaFoldDB" id="A0A378JH38"/>
<evidence type="ECO:0000313" key="5">
    <source>
        <dbReference type="Proteomes" id="UP000254476"/>
    </source>
</evidence>
<name>A0A378JH38_9GAMM</name>